<keyword evidence="2" id="KW-1185">Reference proteome</keyword>
<dbReference type="InterPro" id="IPR036894">
    <property type="entry name" value="YbaB-like_sf"/>
</dbReference>
<protein>
    <recommendedName>
        <fullName evidence="3">YbaB/EbfC family DNA-binding protein</fullName>
    </recommendedName>
</protein>
<proteinExistence type="predicted"/>
<dbReference type="RefSeq" id="WP_104364819.1">
    <property type="nucleotide sequence ID" value="NZ_PSZD01000043.1"/>
</dbReference>
<evidence type="ECO:0008006" key="3">
    <source>
        <dbReference type="Google" id="ProtNLM"/>
    </source>
</evidence>
<dbReference type="SUPFAM" id="SSF82607">
    <property type="entry name" value="YbaB-like"/>
    <property type="match status" value="1"/>
</dbReference>
<evidence type="ECO:0000313" key="1">
    <source>
        <dbReference type="EMBL" id="PPJ19599.1"/>
    </source>
</evidence>
<evidence type="ECO:0000313" key="2">
    <source>
        <dbReference type="Proteomes" id="UP000238356"/>
    </source>
</evidence>
<gene>
    <name evidence="1" type="ORF">C5F51_35115</name>
</gene>
<comment type="caution">
    <text evidence="1">The sequence shown here is derived from an EMBL/GenBank/DDBJ whole genome shotgun (WGS) entry which is preliminary data.</text>
</comment>
<accession>A0A2S5ZUZ1</accession>
<dbReference type="InterPro" id="IPR004401">
    <property type="entry name" value="YbaB/EbfC"/>
</dbReference>
<organism evidence="1 2">
    <name type="scientific">Nocardia nova</name>
    <dbReference type="NCBI Taxonomy" id="37330"/>
    <lineage>
        <taxon>Bacteria</taxon>
        <taxon>Bacillati</taxon>
        <taxon>Actinomycetota</taxon>
        <taxon>Actinomycetes</taxon>
        <taxon>Mycobacteriales</taxon>
        <taxon>Nocardiaceae</taxon>
        <taxon>Nocardia</taxon>
    </lineage>
</organism>
<reference evidence="1 2" key="1">
    <citation type="submission" date="2018-02" db="EMBL/GenBank/DDBJ databases">
        <title>8 Nocardia nova and 1 Nocardia cyriacigeorgica strain used for evolution to TMP-SMX.</title>
        <authorList>
            <person name="Mehta H."/>
            <person name="Weng J."/>
            <person name="Shamoo Y."/>
        </authorList>
    </citation>
    <scope>NUCLEOTIDE SEQUENCE [LARGE SCALE GENOMIC DNA]</scope>
    <source>
        <strain evidence="1 2">BAA2227</strain>
    </source>
</reference>
<dbReference type="AlphaFoldDB" id="A0A2S5ZUZ1"/>
<dbReference type="Gene3D" id="3.30.1310.10">
    <property type="entry name" value="Nucleoid-associated protein YbaB-like domain"/>
    <property type="match status" value="1"/>
</dbReference>
<dbReference type="Proteomes" id="UP000238356">
    <property type="component" value="Unassembled WGS sequence"/>
</dbReference>
<name>A0A2S5ZUZ1_9NOCA</name>
<dbReference type="GO" id="GO:0003677">
    <property type="term" value="F:DNA binding"/>
    <property type="evidence" value="ECO:0007669"/>
    <property type="project" value="InterPro"/>
</dbReference>
<sequence>MSETPDLDATIEEFKPKTARVKAELAAITGTGTAANGTIIATVDSAGHLRDLTLPRDTARLGTQLAPLILQATAQAEKDARQKSAAALRPLTSDDRVASGLKTIRETLGASGVEPQPRRPMTEEEIQAADDAYFERMNRGGWTR</sequence>
<dbReference type="Pfam" id="PF02575">
    <property type="entry name" value="YbaB_DNA_bd"/>
    <property type="match status" value="1"/>
</dbReference>
<dbReference type="EMBL" id="PSZD01000043">
    <property type="protein sequence ID" value="PPJ19599.1"/>
    <property type="molecule type" value="Genomic_DNA"/>
</dbReference>